<comment type="caution">
    <text evidence="6">The sequence shown here is derived from an EMBL/GenBank/DDBJ whole genome shotgun (WGS) entry which is preliminary data.</text>
</comment>
<evidence type="ECO:0000256" key="2">
    <source>
        <dbReference type="ARBA" id="ARBA00023015"/>
    </source>
</evidence>
<dbReference type="InterPro" id="IPR036388">
    <property type="entry name" value="WH-like_DNA-bd_sf"/>
</dbReference>
<gene>
    <name evidence="6" type="ORF">GQE99_00470</name>
</gene>
<dbReference type="Gene3D" id="3.40.190.290">
    <property type="match status" value="1"/>
</dbReference>
<dbReference type="GO" id="GO:0005829">
    <property type="term" value="C:cytosol"/>
    <property type="evidence" value="ECO:0007669"/>
    <property type="project" value="TreeGrafter"/>
</dbReference>
<dbReference type="PRINTS" id="PR00039">
    <property type="entry name" value="HTHLYSR"/>
</dbReference>
<keyword evidence="7" id="KW-1185">Reference proteome</keyword>
<evidence type="ECO:0000256" key="3">
    <source>
        <dbReference type="ARBA" id="ARBA00023125"/>
    </source>
</evidence>
<evidence type="ECO:0000256" key="1">
    <source>
        <dbReference type="ARBA" id="ARBA00009437"/>
    </source>
</evidence>
<keyword evidence="3" id="KW-0238">DNA-binding</keyword>
<accession>A0A845LUK6</accession>
<name>A0A845LUK6_9RHOB</name>
<evidence type="ECO:0000259" key="5">
    <source>
        <dbReference type="PROSITE" id="PS50931"/>
    </source>
</evidence>
<evidence type="ECO:0000313" key="6">
    <source>
        <dbReference type="EMBL" id="MZR11505.1"/>
    </source>
</evidence>
<dbReference type="Pfam" id="PF03466">
    <property type="entry name" value="LysR_substrate"/>
    <property type="match status" value="1"/>
</dbReference>
<keyword evidence="4" id="KW-0804">Transcription</keyword>
<evidence type="ECO:0000313" key="7">
    <source>
        <dbReference type="Proteomes" id="UP000467322"/>
    </source>
</evidence>
<keyword evidence="2" id="KW-0805">Transcription regulation</keyword>
<evidence type="ECO:0000256" key="4">
    <source>
        <dbReference type="ARBA" id="ARBA00023163"/>
    </source>
</evidence>
<dbReference type="EMBL" id="WTUX01000002">
    <property type="protein sequence ID" value="MZR11505.1"/>
    <property type="molecule type" value="Genomic_DNA"/>
</dbReference>
<dbReference type="InterPro" id="IPR000847">
    <property type="entry name" value="LysR_HTH_N"/>
</dbReference>
<comment type="similarity">
    <text evidence="1">Belongs to the LysR transcriptional regulatory family.</text>
</comment>
<dbReference type="Gene3D" id="1.10.10.10">
    <property type="entry name" value="Winged helix-like DNA-binding domain superfamily/Winged helix DNA-binding domain"/>
    <property type="match status" value="1"/>
</dbReference>
<dbReference type="PANTHER" id="PTHR30419">
    <property type="entry name" value="HTH-TYPE TRANSCRIPTIONAL REGULATOR YBHD"/>
    <property type="match status" value="1"/>
</dbReference>
<dbReference type="CDD" id="cd05466">
    <property type="entry name" value="PBP2_LTTR_substrate"/>
    <property type="match status" value="1"/>
</dbReference>
<reference evidence="6 7" key="1">
    <citation type="submission" date="2019-12" db="EMBL/GenBank/DDBJ databases">
        <title>Maritimibacter sp. nov. sp. isolated from sea sand.</title>
        <authorList>
            <person name="Kim J."/>
            <person name="Jeong S.E."/>
            <person name="Jung H.S."/>
            <person name="Jeon C.O."/>
        </authorList>
    </citation>
    <scope>NUCLEOTIDE SEQUENCE [LARGE SCALE GENOMIC DNA]</scope>
    <source>
        <strain evidence="6 7">DP07</strain>
    </source>
</reference>
<sequence>MNLPRQQRFPWNLDWNLLRTFMVIVDQRGISKAAASLGLKQPTVSAALKRLEASTGKQLIIRKPNEFIVTRSGQALYAECARIFGTISQLPSLIDADQGALRGHLSIVTTSAVMSRHFDDILSDFSKTHPHVTYSFAVTESDDVVTMISQNRASFGICLLSEKPPNLETMVLYREFFGLYCGARHPLFDAEEITLKDIAGEPFVAFQTEAEGGPLEAISRLRARAGLANSWRGVSSSLNEIRRMIMSNIGIGALPLHVAERDEQAGHIRQLPPYDELPMVTIYLVTNPSRRQSNAETAFLNACEAALTRIGIDERTYGKSGAPYPPA</sequence>
<dbReference type="GO" id="GO:0003677">
    <property type="term" value="F:DNA binding"/>
    <property type="evidence" value="ECO:0007669"/>
    <property type="project" value="UniProtKB-KW"/>
</dbReference>
<dbReference type="PROSITE" id="PS50931">
    <property type="entry name" value="HTH_LYSR"/>
    <property type="match status" value="1"/>
</dbReference>
<dbReference type="InterPro" id="IPR036390">
    <property type="entry name" value="WH_DNA-bd_sf"/>
</dbReference>
<dbReference type="SUPFAM" id="SSF46785">
    <property type="entry name" value="Winged helix' DNA-binding domain"/>
    <property type="match status" value="1"/>
</dbReference>
<dbReference type="GO" id="GO:0003700">
    <property type="term" value="F:DNA-binding transcription factor activity"/>
    <property type="evidence" value="ECO:0007669"/>
    <property type="project" value="InterPro"/>
</dbReference>
<proteinExistence type="inferred from homology"/>
<dbReference type="Proteomes" id="UP000467322">
    <property type="component" value="Unassembled WGS sequence"/>
</dbReference>
<dbReference type="AlphaFoldDB" id="A0A845LUK6"/>
<organism evidence="6 7">
    <name type="scientific">Maritimibacter harenae</name>
    <dbReference type="NCBI Taxonomy" id="2606218"/>
    <lineage>
        <taxon>Bacteria</taxon>
        <taxon>Pseudomonadati</taxon>
        <taxon>Pseudomonadota</taxon>
        <taxon>Alphaproteobacteria</taxon>
        <taxon>Rhodobacterales</taxon>
        <taxon>Roseobacteraceae</taxon>
        <taxon>Maritimibacter</taxon>
    </lineage>
</organism>
<dbReference type="SUPFAM" id="SSF53850">
    <property type="entry name" value="Periplasmic binding protein-like II"/>
    <property type="match status" value="1"/>
</dbReference>
<dbReference type="Pfam" id="PF00126">
    <property type="entry name" value="HTH_1"/>
    <property type="match status" value="1"/>
</dbReference>
<dbReference type="InterPro" id="IPR005119">
    <property type="entry name" value="LysR_subst-bd"/>
</dbReference>
<feature type="domain" description="HTH lysR-type" evidence="5">
    <location>
        <begin position="13"/>
        <end position="70"/>
    </location>
</feature>
<protein>
    <submittedName>
        <fullName evidence="6">LysR family transcriptional regulator</fullName>
    </submittedName>
</protein>
<dbReference type="RefSeq" id="WP_161349624.1">
    <property type="nucleotide sequence ID" value="NZ_WTUX01000002.1"/>
</dbReference>
<dbReference type="PANTHER" id="PTHR30419:SF31">
    <property type="entry name" value="BLR3139 PROTEIN"/>
    <property type="match status" value="1"/>
</dbReference>
<dbReference type="InterPro" id="IPR050950">
    <property type="entry name" value="HTH-type_LysR_regulators"/>
</dbReference>